<dbReference type="InterPro" id="IPR010656">
    <property type="entry name" value="DctM"/>
</dbReference>
<dbReference type="InterPro" id="IPR004681">
    <property type="entry name" value="TRAP_DctM"/>
</dbReference>
<evidence type="ECO:0000256" key="7">
    <source>
        <dbReference type="RuleBase" id="RU369079"/>
    </source>
</evidence>
<evidence type="ECO:0000256" key="5">
    <source>
        <dbReference type="ARBA" id="ARBA00022989"/>
    </source>
</evidence>
<feature type="transmembrane region" description="Helical" evidence="7">
    <location>
        <begin position="276"/>
        <end position="299"/>
    </location>
</feature>
<dbReference type="NCBIfam" id="TIGR00786">
    <property type="entry name" value="dctM"/>
    <property type="match status" value="1"/>
</dbReference>
<feature type="transmembrane region" description="Helical" evidence="7">
    <location>
        <begin position="351"/>
        <end position="370"/>
    </location>
</feature>
<keyword evidence="7" id="KW-0813">Transport</keyword>
<dbReference type="PANTHER" id="PTHR33362:SF5">
    <property type="entry name" value="C4-DICARBOXYLATE TRAP TRANSPORTER LARGE PERMEASE PROTEIN DCTM"/>
    <property type="match status" value="1"/>
</dbReference>
<evidence type="ECO:0000313" key="10">
    <source>
        <dbReference type="Proteomes" id="UP001232156"/>
    </source>
</evidence>
<keyword evidence="4 7" id="KW-0812">Transmembrane</keyword>
<evidence type="ECO:0000259" key="8">
    <source>
        <dbReference type="Pfam" id="PF06808"/>
    </source>
</evidence>
<sequence>MTQIEIGYFMIAGLLGLLALGVPIALSLILAGGVGLIAIRGEMAASFILESFAFTSAGSLALIVVPLFVFMGQLALSAGMSDKAYRAAKAWFGHLPGGLPIATIFACAGFSTVCGSSVATAAIVSKATIPEMLRAGFSQRLAGGCVAVAGTLGVLIPPSGILIIYSIATHVSIADLFIGALLPGALTAVVYATGTYLMVRGNKELVQRTVLPRMAWGERVKATLQAWEVGFLFVVVIGSIYLGWATATEAAGIGALIALIFALVRKNRPKGSIQKGLLEAGSSTATIFFLIIGSALFSVALSTTQLPTVIAAYVTSFDLHPTVLLLLLLIPYLVMGSFIDGISMIFLTMPVVFPIITEAGINPVVFGIVVTKMVEIGAVTPPVGLNVFVVKGAVPELQLGEVFRGAVPYLLMDLLVVVAIILVPGLVTLPIGG</sequence>
<comment type="subcellular location">
    <subcellularLocation>
        <location evidence="1 7">Cell inner membrane</location>
        <topology evidence="1 7">Multi-pass membrane protein</topology>
    </subcellularLocation>
</comment>
<reference evidence="9 10" key="1">
    <citation type="submission" date="2023-08" db="EMBL/GenBank/DDBJ databases">
        <title>Alcaligenaceae gen. nov., a novel taxon isolated from the sludge of Yixing Pesticide Factory.</title>
        <authorList>
            <person name="Ruan L."/>
        </authorList>
    </citation>
    <scope>NUCLEOTIDE SEQUENCE [LARGE SCALE GENOMIC DNA]</scope>
    <source>
        <strain evidence="9 10">LG-2</strain>
    </source>
</reference>
<keyword evidence="5 7" id="KW-1133">Transmembrane helix</keyword>
<name>A0ABU1D921_9BURK</name>
<keyword evidence="2" id="KW-1003">Cell membrane</keyword>
<evidence type="ECO:0000313" key="9">
    <source>
        <dbReference type="EMBL" id="MDR4126956.1"/>
    </source>
</evidence>
<feature type="domain" description="TRAP C4-dicarboxylate transport system permease DctM subunit" evidence="8">
    <location>
        <begin position="12"/>
        <end position="426"/>
    </location>
</feature>
<feature type="transmembrane region" description="Helical" evidence="7">
    <location>
        <begin position="145"/>
        <end position="167"/>
    </location>
</feature>
<protein>
    <recommendedName>
        <fullName evidence="7">TRAP transporter large permease protein</fullName>
    </recommendedName>
</protein>
<feature type="transmembrane region" description="Helical" evidence="7">
    <location>
        <begin position="220"/>
        <end position="241"/>
    </location>
</feature>
<evidence type="ECO:0000256" key="4">
    <source>
        <dbReference type="ARBA" id="ARBA00022692"/>
    </source>
</evidence>
<feature type="transmembrane region" description="Helical" evidence="7">
    <location>
        <begin position="247"/>
        <end position="264"/>
    </location>
</feature>
<dbReference type="PIRSF" id="PIRSF006066">
    <property type="entry name" value="HI0050"/>
    <property type="match status" value="1"/>
</dbReference>
<comment type="similarity">
    <text evidence="7">Belongs to the TRAP transporter large permease family.</text>
</comment>
<dbReference type="RefSeq" id="WP_347287557.1">
    <property type="nucleotide sequence ID" value="NZ_JAUZQE010000045.1"/>
</dbReference>
<organism evidence="9 10">
    <name type="scientific">Yanghanlia caeni</name>
    <dbReference type="NCBI Taxonomy" id="3064283"/>
    <lineage>
        <taxon>Bacteria</taxon>
        <taxon>Pseudomonadati</taxon>
        <taxon>Pseudomonadota</taxon>
        <taxon>Betaproteobacteria</taxon>
        <taxon>Burkholderiales</taxon>
        <taxon>Alcaligenaceae</taxon>
        <taxon>Yanghanlia</taxon>
    </lineage>
</organism>
<accession>A0ABU1D921</accession>
<evidence type="ECO:0000256" key="2">
    <source>
        <dbReference type="ARBA" id="ARBA00022475"/>
    </source>
</evidence>
<comment type="subunit">
    <text evidence="7">The complex comprises the extracytoplasmic solute receptor protein and the two transmembrane proteins.</text>
</comment>
<comment type="function">
    <text evidence="7">Part of the tripartite ATP-independent periplasmic (TRAP) transport system.</text>
</comment>
<dbReference type="EMBL" id="JAUZQE010000045">
    <property type="protein sequence ID" value="MDR4126956.1"/>
    <property type="molecule type" value="Genomic_DNA"/>
</dbReference>
<feature type="transmembrane region" description="Helical" evidence="7">
    <location>
        <begin position="51"/>
        <end position="76"/>
    </location>
</feature>
<proteinExistence type="inferred from homology"/>
<keyword evidence="6 7" id="KW-0472">Membrane</keyword>
<evidence type="ECO:0000256" key="6">
    <source>
        <dbReference type="ARBA" id="ARBA00023136"/>
    </source>
</evidence>
<comment type="caution">
    <text evidence="9">The sequence shown here is derived from an EMBL/GenBank/DDBJ whole genome shotgun (WGS) entry which is preliminary data.</text>
</comment>
<gene>
    <name evidence="9" type="ORF">Q8947_13315</name>
</gene>
<keyword evidence="10" id="KW-1185">Reference proteome</keyword>
<evidence type="ECO:0000256" key="1">
    <source>
        <dbReference type="ARBA" id="ARBA00004429"/>
    </source>
</evidence>
<feature type="transmembrane region" description="Helical" evidence="7">
    <location>
        <begin position="406"/>
        <end position="427"/>
    </location>
</feature>
<feature type="transmembrane region" description="Helical" evidence="7">
    <location>
        <begin position="173"/>
        <end position="199"/>
    </location>
</feature>
<feature type="transmembrane region" description="Helical" evidence="7">
    <location>
        <begin position="6"/>
        <end position="39"/>
    </location>
</feature>
<dbReference type="Proteomes" id="UP001232156">
    <property type="component" value="Unassembled WGS sequence"/>
</dbReference>
<dbReference type="PANTHER" id="PTHR33362">
    <property type="entry name" value="SIALIC ACID TRAP TRANSPORTER PERMEASE PROTEIN SIAT-RELATED"/>
    <property type="match status" value="1"/>
</dbReference>
<keyword evidence="3 7" id="KW-0997">Cell inner membrane</keyword>
<feature type="transmembrane region" description="Helical" evidence="7">
    <location>
        <begin position="319"/>
        <end position="339"/>
    </location>
</feature>
<dbReference type="Pfam" id="PF06808">
    <property type="entry name" value="DctM"/>
    <property type="match status" value="1"/>
</dbReference>
<feature type="transmembrane region" description="Helical" evidence="7">
    <location>
        <begin position="101"/>
        <end position="124"/>
    </location>
</feature>
<evidence type="ECO:0000256" key="3">
    <source>
        <dbReference type="ARBA" id="ARBA00022519"/>
    </source>
</evidence>